<organism evidence="1 2">
    <name type="scientific">Smittium megazygosporum</name>
    <dbReference type="NCBI Taxonomy" id="133381"/>
    <lineage>
        <taxon>Eukaryota</taxon>
        <taxon>Fungi</taxon>
        <taxon>Fungi incertae sedis</taxon>
        <taxon>Zoopagomycota</taxon>
        <taxon>Kickxellomycotina</taxon>
        <taxon>Harpellomycetes</taxon>
        <taxon>Harpellales</taxon>
        <taxon>Legeriomycetaceae</taxon>
        <taxon>Smittium</taxon>
    </lineage>
</organism>
<dbReference type="OrthoDB" id="843225at2759"/>
<keyword evidence="2" id="KW-1185">Reference proteome</keyword>
<evidence type="ECO:0000313" key="1">
    <source>
        <dbReference type="EMBL" id="PVV01312.1"/>
    </source>
</evidence>
<protein>
    <submittedName>
        <fullName evidence="1">Uncharacterized protein</fullName>
    </submittedName>
</protein>
<proteinExistence type="predicted"/>
<dbReference type="EMBL" id="MBFS01001191">
    <property type="protein sequence ID" value="PVV01312.1"/>
    <property type="molecule type" value="Genomic_DNA"/>
</dbReference>
<evidence type="ECO:0000313" key="2">
    <source>
        <dbReference type="Proteomes" id="UP000245609"/>
    </source>
</evidence>
<gene>
    <name evidence="1" type="ORF">BB560_004272</name>
</gene>
<accession>A0A2T9Z9S6</accession>
<dbReference type="InterPro" id="IPR014729">
    <property type="entry name" value="Rossmann-like_a/b/a_fold"/>
</dbReference>
<reference evidence="1 2" key="1">
    <citation type="journal article" date="2018" name="MBio">
        <title>Comparative Genomics Reveals the Core Gene Toolbox for the Fungus-Insect Symbiosis.</title>
        <authorList>
            <person name="Wang Y."/>
            <person name="Stata M."/>
            <person name="Wang W."/>
            <person name="Stajich J.E."/>
            <person name="White M.M."/>
            <person name="Moncalvo J.M."/>
        </authorList>
    </citation>
    <scope>NUCLEOTIDE SEQUENCE [LARGE SCALE GENOMIC DNA]</scope>
    <source>
        <strain evidence="1 2">SC-DP-2</strain>
    </source>
</reference>
<dbReference type="AlphaFoldDB" id="A0A2T9Z9S6"/>
<comment type="caution">
    <text evidence="1">The sequence shown here is derived from an EMBL/GenBank/DDBJ whole genome shotgun (WGS) entry which is preliminary data.</text>
</comment>
<name>A0A2T9Z9S6_9FUNG</name>
<dbReference type="STRING" id="133381.A0A2T9Z9S6"/>
<sequence length="189" mass="21107">MCMRFVVPLALRRKIVILIDQDLLTPSQAGEEKDELFENNLKQVHKCVAWVVENVVRKNSDHIFLASIIKEDRFFEPAVLSEIFNNVLTNQDEKIDKRTIIESIFEKMAANLSAKDVSCTAEVSSDPQITEADIAASHKAGLIVAVPADPGLISRTLYLDWAEQLVRNGPTPTMILKGAQLDDSLLTDF</sequence>
<dbReference type="Gene3D" id="3.40.50.620">
    <property type="entry name" value="HUPs"/>
    <property type="match status" value="1"/>
</dbReference>
<dbReference type="Proteomes" id="UP000245609">
    <property type="component" value="Unassembled WGS sequence"/>
</dbReference>